<dbReference type="AlphaFoldDB" id="A0AB40CCL5"/>
<dbReference type="InterPro" id="IPR018108">
    <property type="entry name" value="MCP_transmembrane"/>
</dbReference>
<dbReference type="RefSeq" id="XP_039137670.1">
    <property type="nucleotide sequence ID" value="XM_039281736.1"/>
</dbReference>
<evidence type="ECO:0000256" key="6">
    <source>
        <dbReference type="ARBA" id="ARBA00022989"/>
    </source>
</evidence>
<sequence length="377" mass="40562">MVGALLSESMFAGHAAAAGSAVAVAAALTHPLDTLKTLLQVSAGSGQKLSFFQVVDRVRSVSGLSGLYNGIGWSMLGMMSGMGARFGVFEILTAFYKDGREDEYVYVAEALLAGIVGGATEAVVSTPFELLKLRGQVSSTAKSRSMGATKSLSELVPVAWKLLPTYNPDQKMWNQTLSLLTTLPKKHSNMAVALKQYPWLLTGSGRPPLASEVKRPSDIISLEGWQALWRGLRPGIVRDCVFGGIFFSTWQFIHIGMLNWKALDIDPPPRSINGVGPVSPLAASLAAGISGSIAAAASHTLDTAKCRSQCIVIPKYIAMERKLLRWKAPGNWIERVTGTSPADRNILFRGIWLRMARSGLASFAVVGSYLFAVDHFF</sequence>
<evidence type="ECO:0000256" key="4">
    <source>
        <dbReference type="ARBA" id="ARBA00022692"/>
    </source>
</evidence>
<reference evidence="11" key="1">
    <citation type="submission" date="2025-08" db="UniProtKB">
        <authorList>
            <consortium name="RefSeq"/>
        </authorList>
    </citation>
    <scope>IDENTIFICATION</scope>
</reference>
<keyword evidence="7 8" id="KW-0472">Membrane</keyword>
<keyword evidence="10" id="KW-1185">Reference proteome</keyword>
<dbReference type="Proteomes" id="UP001515500">
    <property type="component" value="Chromosome 14"/>
</dbReference>
<evidence type="ECO:0000256" key="2">
    <source>
        <dbReference type="ARBA" id="ARBA00006375"/>
    </source>
</evidence>
<keyword evidence="5" id="KW-0677">Repeat</keyword>
<dbReference type="Pfam" id="PF00153">
    <property type="entry name" value="Mito_carr"/>
    <property type="match status" value="1"/>
</dbReference>
<organism evidence="10 11">
    <name type="scientific">Dioscorea cayennensis subsp. rotundata</name>
    <name type="common">White Guinea yam</name>
    <name type="synonym">Dioscorea rotundata</name>
    <dbReference type="NCBI Taxonomy" id="55577"/>
    <lineage>
        <taxon>Eukaryota</taxon>
        <taxon>Viridiplantae</taxon>
        <taxon>Streptophyta</taxon>
        <taxon>Embryophyta</taxon>
        <taxon>Tracheophyta</taxon>
        <taxon>Spermatophyta</taxon>
        <taxon>Magnoliopsida</taxon>
        <taxon>Liliopsida</taxon>
        <taxon>Dioscoreales</taxon>
        <taxon>Dioscoreaceae</taxon>
        <taxon>Dioscorea</taxon>
    </lineage>
</organism>
<feature type="repeat" description="Solcar" evidence="8">
    <location>
        <begin position="9"/>
        <end position="95"/>
    </location>
</feature>
<evidence type="ECO:0000256" key="7">
    <source>
        <dbReference type="ARBA" id="ARBA00023136"/>
    </source>
</evidence>
<gene>
    <name evidence="11" type="primary">LOC120275213</name>
</gene>
<evidence type="ECO:0000256" key="8">
    <source>
        <dbReference type="PROSITE-ProRule" id="PRU00282"/>
    </source>
</evidence>
<name>A0AB40CCL5_DIOCR</name>
<proteinExistence type="inferred from homology"/>
<evidence type="ECO:0000256" key="1">
    <source>
        <dbReference type="ARBA" id="ARBA00004141"/>
    </source>
</evidence>
<dbReference type="Gene3D" id="1.50.40.10">
    <property type="entry name" value="Mitochondrial carrier domain"/>
    <property type="match status" value="2"/>
</dbReference>
<evidence type="ECO:0000256" key="5">
    <source>
        <dbReference type="ARBA" id="ARBA00022737"/>
    </source>
</evidence>
<dbReference type="PROSITE" id="PS50920">
    <property type="entry name" value="SOLCAR"/>
    <property type="match status" value="1"/>
</dbReference>
<dbReference type="PANTHER" id="PTHR45667">
    <property type="entry name" value="S-ADENOSYLMETHIONINE MITOCHONDRIAL CARRIER PROTEIN"/>
    <property type="match status" value="1"/>
</dbReference>
<protein>
    <submittedName>
        <fullName evidence="11">Solute carrier family 25 member 43</fullName>
    </submittedName>
</protein>
<dbReference type="GeneID" id="120275213"/>
<evidence type="ECO:0000256" key="9">
    <source>
        <dbReference type="RuleBase" id="RU000488"/>
    </source>
</evidence>
<evidence type="ECO:0000256" key="3">
    <source>
        <dbReference type="ARBA" id="ARBA00022448"/>
    </source>
</evidence>
<keyword evidence="4 8" id="KW-0812">Transmembrane</keyword>
<dbReference type="GO" id="GO:0016020">
    <property type="term" value="C:membrane"/>
    <property type="evidence" value="ECO:0007669"/>
    <property type="project" value="UniProtKB-SubCell"/>
</dbReference>
<dbReference type="InterPro" id="IPR023395">
    <property type="entry name" value="MCP_dom_sf"/>
</dbReference>
<keyword evidence="3 9" id="KW-0813">Transport</keyword>
<keyword evidence="6" id="KW-1133">Transmembrane helix</keyword>
<comment type="similarity">
    <text evidence="2 9">Belongs to the mitochondrial carrier (TC 2.A.29) family.</text>
</comment>
<evidence type="ECO:0000313" key="10">
    <source>
        <dbReference type="Proteomes" id="UP001515500"/>
    </source>
</evidence>
<accession>A0AB40CCL5</accession>
<comment type="subcellular location">
    <subcellularLocation>
        <location evidence="1">Membrane</location>
        <topology evidence="1">Multi-pass membrane protein</topology>
    </subcellularLocation>
</comment>
<evidence type="ECO:0000313" key="11">
    <source>
        <dbReference type="RefSeq" id="XP_039137670.1"/>
    </source>
</evidence>
<dbReference type="SUPFAM" id="SSF103506">
    <property type="entry name" value="Mitochondrial carrier"/>
    <property type="match status" value="1"/>
</dbReference>